<dbReference type="OrthoDB" id="9772484at2"/>
<dbReference type="Gene3D" id="1.25.40.80">
    <property type="match status" value="1"/>
</dbReference>
<dbReference type="InterPro" id="IPR014729">
    <property type="entry name" value="Rossmann-like_a/b/a_fold"/>
</dbReference>
<dbReference type="GO" id="GO:0003904">
    <property type="term" value="F:deoxyribodipyrimidine photo-lyase activity"/>
    <property type="evidence" value="ECO:0007669"/>
    <property type="project" value="UniProtKB-EC"/>
</dbReference>
<comment type="cofactor">
    <cofactor evidence="1">
        <name>(6R)-5,10-methylene-5,6,7,8-tetrahydrofolate</name>
        <dbReference type="ChEBI" id="CHEBI:15636"/>
    </cofactor>
</comment>
<dbReference type="GO" id="GO:0071949">
    <property type="term" value="F:FAD binding"/>
    <property type="evidence" value="ECO:0007669"/>
    <property type="project" value="TreeGrafter"/>
</dbReference>
<protein>
    <submittedName>
        <fullName evidence="8">Deoxyribodipyrimidine photolyase</fullName>
        <ecNumber evidence="8">4.1.99.3</ecNumber>
    </submittedName>
</protein>
<evidence type="ECO:0000256" key="3">
    <source>
        <dbReference type="ARBA" id="ARBA00022827"/>
    </source>
</evidence>
<dbReference type="KEGG" id="rfo:REIFOR_02091"/>
<dbReference type="PANTHER" id="PTHR11455">
    <property type="entry name" value="CRYPTOCHROME"/>
    <property type="match status" value="1"/>
</dbReference>
<dbReference type="PROSITE" id="PS51645">
    <property type="entry name" value="PHR_CRY_ALPHA_BETA"/>
    <property type="match status" value="1"/>
</dbReference>
<proteinExistence type="inferred from homology"/>
<dbReference type="PRINTS" id="PR00147">
    <property type="entry name" value="DNAPHOTLYASE"/>
</dbReference>
<feature type="binding site" evidence="4">
    <location>
        <begin position="272"/>
        <end position="279"/>
    </location>
    <ligand>
        <name>FAD</name>
        <dbReference type="ChEBI" id="CHEBI:57692"/>
    </ligand>
</feature>
<evidence type="ECO:0000259" key="7">
    <source>
        <dbReference type="PROSITE" id="PS51645"/>
    </source>
</evidence>
<keyword evidence="9" id="KW-1185">Reference proteome</keyword>
<evidence type="ECO:0000256" key="1">
    <source>
        <dbReference type="ARBA" id="ARBA00001932"/>
    </source>
</evidence>
<dbReference type="GO" id="GO:0009416">
    <property type="term" value="P:response to light stimulus"/>
    <property type="evidence" value="ECO:0007669"/>
    <property type="project" value="TreeGrafter"/>
</dbReference>
<dbReference type="RefSeq" id="WP_100257500.1">
    <property type="nucleotide sequence ID" value="NZ_CP011797.1"/>
</dbReference>
<gene>
    <name evidence="8" type="ORF">REIFOR_02091</name>
</gene>
<evidence type="ECO:0000313" key="8">
    <source>
        <dbReference type="EMBL" id="ATX77225.1"/>
    </source>
</evidence>
<evidence type="ECO:0000256" key="4">
    <source>
        <dbReference type="PIRSR" id="PIRSR602081-1"/>
    </source>
</evidence>
<feature type="site" description="Electron transfer via tryptophanyl radical" evidence="5">
    <location>
        <position position="380"/>
    </location>
</feature>
<dbReference type="SUPFAM" id="SSF52425">
    <property type="entry name" value="Cryptochrome/photolyase, N-terminal domain"/>
    <property type="match status" value="1"/>
</dbReference>
<dbReference type="Proteomes" id="UP000229757">
    <property type="component" value="Chromosome"/>
</dbReference>
<feature type="binding site" evidence="4">
    <location>
        <position position="269"/>
    </location>
    <ligand>
        <name>FAD</name>
        <dbReference type="ChEBI" id="CHEBI:57692"/>
    </ligand>
</feature>
<reference evidence="8 9" key="1">
    <citation type="journal article" date="2017" name="Environ. Microbiol.">
        <title>Genomic and physiological analyses of 'Reinekea forsetii' reveal a versatile opportunistic lifestyle during spring algae blooms.</title>
        <authorList>
            <person name="Avci B."/>
            <person name="Hahnke R.L."/>
            <person name="Chafee M."/>
            <person name="Fischer T."/>
            <person name="Gruber-Vodicka H."/>
            <person name="Tegetmeyer H.E."/>
            <person name="Harder J."/>
            <person name="Fuchs B.M."/>
            <person name="Amann R.I."/>
            <person name="Teeling H."/>
        </authorList>
    </citation>
    <scope>NUCLEOTIDE SEQUENCE [LARGE SCALE GENOMIC DNA]</scope>
    <source>
        <strain evidence="8 9">Hel1_31_D35</strain>
    </source>
</reference>
<accession>A0A2K8KR59</accession>
<dbReference type="InterPro" id="IPR036134">
    <property type="entry name" value="Crypto/Photolyase_FAD-like_sf"/>
</dbReference>
<feature type="site" description="Electron transfer via tryptophanyl radical" evidence="5">
    <location>
        <position position="304"/>
    </location>
</feature>
<sequence>MANQLVWFRNDLRTCDHAPLSEALVAAHQQNSTITAAFIWSPEQLQQQGAGSPKLAAYQQALDALNDDLAALGVELQIITAPSWQQGVTDLIELCVRLDVDNIYCHYEPGWDERLRDGQFHDQAPEQMHLHRANDLYSAPPRQLLTLQGNFYKVFTPYKRNLLAQIIDTLVAPRPAPDNGLPAQAAKPLALGERFVWDNPMQLPVLEQQAHERLEDFMDQMNDYSSLRDIPARAGTSLLSTSLALGTLSSRQVLWTIAQRQALTSSNAFLSEILWREFYKYLLAWRPELCLGKAFNPKWDQFPWQTDPSLLQRWQAGQTGVPLVDAAARQLNQTGWMHNRLRMVSAMYLVKILQVDWRHGEAWFARQLADFDFAANNGGWQWVASTGVDATPYFRIFNPHEQSRRFDPDGDFIRKYVPELAPLANKAIHQPTPELALALGYPLPVVDYKTSRADTLVKFKKLGQDYDQHH</sequence>
<name>A0A2K8KR59_9GAMM</name>
<dbReference type="InterPro" id="IPR002081">
    <property type="entry name" value="Cryptochrome/DNA_photolyase_1"/>
</dbReference>
<dbReference type="PANTHER" id="PTHR11455:SF9">
    <property type="entry name" value="CRYPTOCHROME CIRCADIAN CLOCK 5 ISOFORM X1"/>
    <property type="match status" value="1"/>
</dbReference>
<feature type="site" description="Electron transfer via tryptophanyl radical" evidence="5">
    <location>
        <position position="357"/>
    </location>
</feature>
<dbReference type="InterPro" id="IPR006050">
    <property type="entry name" value="DNA_photolyase_N"/>
</dbReference>
<comment type="similarity">
    <text evidence="6">Belongs to the DNA photolyase family.</text>
</comment>
<keyword evidence="3 4" id="KW-0274">FAD</keyword>
<keyword evidence="2 4" id="KW-0285">Flavoprotein</keyword>
<keyword evidence="6" id="KW-0157">Chromophore</keyword>
<dbReference type="EC" id="4.1.99.3" evidence="8"/>
<dbReference type="InterPro" id="IPR036155">
    <property type="entry name" value="Crypto/Photolyase_N_sf"/>
</dbReference>
<organism evidence="8 9">
    <name type="scientific">Reinekea forsetii</name>
    <dbReference type="NCBI Taxonomy" id="1336806"/>
    <lineage>
        <taxon>Bacteria</taxon>
        <taxon>Pseudomonadati</taxon>
        <taxon>Pseudomonadota</taxon>
        <taxon>Gammaproteobacteria</taxon>
        <taxon>Oceanospirillales</taxon>
        <taxon>Saccharospirillaceae</taxon>
        <taxon>Reinekea</taxon>
    </lineage>
</organism>
<dbReference type="Gene3D" id="3.40.50.620">
    <property type="entry name" value="HUPs"/>
    <property type="match status" value="1"/>
</dbReference>
<dbReference type="SUPFAM" id="SSF48173">
    <property type="entry name" value="Cryptochrome/photolyase FAD-binding domain"/>
    <property type="match status" value="1"/>
</dbReference>
<dbReference type="Pfam" id="PF03441">
    <property type="entry name" value="FAD_binding_7"/>
    <property type="match status" value="1"/>
</dbReference>
<keyword evidence="8" id="KW-0456">Lyase</keyword>
<evidence type="ECO:0000313" key="9">
    <source>
        <dbReference type="Proteomes" id="UP000229757"/>
    </source>
</evidence>
<dbReference type="EMBL" id="CP011797">
    <property type="protein sequence ID" value="ATX77225.1"/>
    <property type="molecule type" value="Genomic_DNA"/>
</dbReference>
<evidence type="ECO:0000256" key="6">
    <source>
        <dbReference type="RuleBase" id="RU004182"/>
    </source>
</evidence>
<dbReference type="GO" id="GO:0003677">
    <property type="term" value="F:DNA binding"/>
    <property type="evidence" value="ECO:0007669"/>
    <property type="project" value="TreeGrafter"/>
</dbReference>
<feature type="binding site" evidence="4">
    <location>
        <begin position="236"/>
        <end position="240"/>
    </location>
    <ligand>
        <name>FAD</name>
        <dbReference type="ChEBI" id="CHEBI:57692"/>
    </ligand>
</feature>
<evidence type="ECO:0000256" key="2">
    <source>
        <dbReference type="ARBA" id="ARBA00022630"/>
    </source>
</evidence>
<dbReference type="Pfam" id="PF00875">
    <property type="entry name" value="DNA_photolyase"/>
    <property type="match status" value="1"/>
</dbReference>
<feature type="domain" description="Photolyase/cryptochrome alpha/beta" evidence="7">
    <location>
        <begin position="2"/>
        <end position="136"/>
    </location>
</feature>
<dbReference type="Gene3D" id="1.10.579.10">
    <property type="entry name" value="DNA Cyclobutane Dipyrimidine Photolyase, subunit A, domain 3"/>
    <property type="match status" value="1"/>
</dbReference>
<comment type="cofactor">
    <cofactor evidence="4">
        <name>FAD</name>
        <dbReference type="ChEBI" id="CHEBI:57692"/>
    </cofactor>
    <text evidence="4">Binds 1 FAD per subunit.</text>
</comment>
<dbReference type="InterPro" id="IPR005101">
    <property type="entry name" value="Cryptochr/Photolyase_FAD-bd"/>
</dbReference>
<feature type="binding site" evidence="4">
    <location>
        <position position="224"/>
    </location>
    <ligand>
        <name>FAD</name>
        <dbReference type="ChEBI" id="CHEBI:57692"/>
    </ligand>
</feature>
<evidence type="ECO:0000256" key="5">
    <source>
        <dbReference type="PIRSR" id="PIRSR602081-2"/>
    </source>
</evidence>
<dbReference type="AlphaFoldDB" id="A0A2K8KR59"/>
<feature type="binding site" evidence="4">
    <location>
        <begin position="370"/>
        <end position="372"/>
    </location>
    <ligand>
        <name>FAD</name>
        <dbReference type="ChEBI" id="CHEBI:57692"/>
    </ligand>
</feature>